<reference evidence="1 2" key="1">
    <citation type="submission" date="2019-10" db="EMBL/GenBank/DDBJ databases">
        <title>Alkaliphilus serpentinus sp. nov. and Alkaliphilus pronyensis sp. nov., two novel anaerobic alkaliphilic species isolated from the serpentinized-hosted hydrothermal field of the Prony Bay (New Caledonia).</title>
        <authorList>
            <person name="Postec A."/>
        </authorList>
    </citation>
    <scope>NUCLEOTIDE SEQUENCE [LARGE SCALE GENOMIC DNA]</scope>
    <source>
        <strain evidence="1 2">LacV</strain>
    </source>
</reference>
<gene>
    <name evidence="1" type="ORF">F8154_13335</name>
</gene>
<dbReference type="RefSeq" id="WP_151862114.1">
    <property type="nucleotide sequence ID" value="NZ_WBZC01000061.1"/>
</dbReference>
<dbReference type="AlphaFoldDB" id="A0A6I0F6G0"/>
<organism evidence="1 2">
    <name type="scientific">Alkaliphilus pronyensis</name>
    <dbReference type="NCBI Taxonomy" id="1482732"/>
    <lineage>
        <taxon>Bacteria</taxon>
        <taxon>Bacillati</taxon>
        <taxon>Bacillota</taxon>
        <taxon>Clostridia</taxon>
        <taxon>Peptostreptococcales</taxon>
        <taxon>Natronincolaceae</taxon>
        <taxon>Alkaliphilus</taxon>
    </lineage>
</organism>
<evidence type="ECO:0000313" key="1">
    <source>
        <dbReference type="EMBL" id="KAB3531053.1"/>
    </source>
</evidence>
<dbReference type="OrthoDB" id="1954992at2"/>
<keyword evidence="2" id="KW-1185">Reference proteome</keyword>
<proteinExistence type="predicted"/>
<dbReference type="EMBL" id="WBZC01000061">
    <property type="protein sequence ID" value="KAB3531053.1"/>
    <property type="molecule type" value="Genomic_DNA"/>
</dbReference>
<sequence length="169" mass="19256">MFKRNKKILFLVGLVILAFYIYCIFPRNIEKNLVGIEYRLGDSSYKKEVLVTIEGQYSRKLFSSDYFEGSMTIGDVKLTQLQLYIKKSGEVLLGKKDGSSEYESYGAIYTKSRFEELTINIFEDEEKGKGSWNSKNGLMISAPAKNRDEALTLSNNLMKSILGKDTVLK</sequence>
<accession>A0A6I0F6G0</accession>
<name>A0A6I0F6G0_9FIRM</name>
<comment type="caution">
    <text evidence="1">The sequence shown here is derived from an EMBL/GenBank/DDBJ whole genome shotgun (WGS) entry which is preliminary data.</text>
</comment>
<dbReference type="Proteomes" id="UP000432715">
    <property type="component" value="Unassembled WGS sequence"/>
</dbReference>
<evidence type="ECO:0000313" key="2">
    <source>
        <dbReference type="Proteomes" id="UP000432715"/>
    </source>
</evidence>
<protein>
    <submittedName>
        <fullName evidence="1">Uncharacterized protein</fullName>
    </submittedName>
</protein>